<dbReference type="Proteomes" id="UP000568380">
    <property type="component" value="Unassembled WGS sequence"/>
</dbReference>
<protein>
    <submittedName>
        <fullName evidence="2">Uncharacterized protein</fullName>
    </submittedName>
</protein>
<organism evidence="2 3">
    <name type="scientific">Nonomuraea endophytica</name>
    <dbReference type="NCBI Taxonomy" id="714136"/>
    <lineage>
        <taxon>Bacteria</taxon>
        <taxon>Bacillati</taxon>
        <taxon>Actinomycetota</taxon>
        <taxon>Actinomycetes</taxon>
        <taxon>Streptosporangiales</taxon>
        <taxon>Streptosporangiaceae</taxon>
        <taxon>Nonomuraea</taxon>
    </lineage>
</organism>
<evidence type="ECO:0000313" key="2">
    <source>
        <dbReference type="EMBL" id="MBB5081555.1"/>
    </source>
</evidence>
<proteinExistence type="predicted"/>
<accession>A0A7W8A8K9</accession>
<dbReference type="RefSeq" id="WP_184969043.1">
    <property type="nucleotide sequence ID" value="NZ_JACHIN010000011.1"/>
</dbReference>
<evidence type="ECO:0000256" key="1">
    <source>
        <dbReference type="SAM" id="MobiDB-lite"/>
    </source>
</evidence>
<evidence type="ECO:0000313" key="3">
    <source>
        <dbReference type="Proteomes" id="UP000568380"/>
    </source>
</evidence>
<name>A0A7W8A8K9_9ACTN</name>
<keyword evidence="3" id="KW-1185">Reference proteome</keyword>
<comment type="caution">
    <text evidence="2">The sequence shown here is derived from an EMBL/GenBank/DDBJ whole genome shotgun (WGS) entry which is preliminary data.</text>
</comment>
<dbReference type="EMBL" id="JACHIN010000011">
    <property type="protein sequence ID" value="MBB5081555.1"/>
    <property type="molecule type" value="Genomic_DNA"/>
</dbReference>
<dbReference type="AlphaFoldDB" id="A0A7W8A8K9"/>
<reference evidence="2 3" key="1">
    <citation type="submission" date="2020-08" db="EMBL/GenBank/DDBJ databases">
        <title>Genomic Encyclopedia of Type Strains, Phase IV (KMG-IV): sequencing the most valuable type-strain genomes for metagenomic binning, comparative biology and taxonomic classification.</title>
        <authorList>
            <person name="Goeker M."/>
        </authorList>
    </citation>
    <scope>NUCLEOTIDE SEQUENCE [LARGE SCALE GENOMIC DNA]</scope>
    <source>
        <strain evidence="2 3">DSM 45385</strain>
    </source>
</reference>
<sequence length="45" mass="4874">MPAELYDMLLYSPRGAAGRSRSSGSSTHSAMAVARGSRMFPIRRS</sequence>
<feature type="compositionally biased region" description="Low complexity" evidence="1">
    <location>
        <begin position="15"/>
        <end position="30"/>
    </location>
</feature>
<gene>
    <name evidence="2" type="ORF">HNR40_007050</name>
</gene>
<feature type="region of interest" description="Disordered" evidence="1">
    <location>
        <begin position="15"/>
        <end position="45"/>
    </location>
</feature>